<gene>
    <name evidence="2" type="ORF">ABCS64_11610</name>
</gene>
<keyword evidence="1" id="KW-0812">Transmembrane</keyword>
<protein>
    <submittedName>
        <fullName evidence="2">Uncharacterized protein</fullName>
    </submittedName>
</protein>
<accession>A0ABV4UH51</accession>
<keyword evidence="3" id="KW-1185">Reference proteome</keyword>
<keyword evidence="1" id="KW-1133">Transmembrane helix</keyword>
<name>A0ABV4UH51_9RHOO</name>
<proteinExistence type="predicted"/>
<dbReference type="RefSeq" id="WP_418892049.1">
    <property type="nucleotide sequence ID" value="NZ_JBEUWX010000003.1"/>
</dbReference>
<sequence>MLMEVAADWGWCHSPVTIGLGLGFCLAMAILVGTFRGRAWRKMLKVSEMEFFLIIACFAFVQPFIRPLAQHICR</sequence>
<evidence type="ECO:0000256" key="1">
    <source>
        <dbReference type="SAM" id="Phobius"/>
    </source>
</evidence>
<dbReference type="EMBL" id="JBEUWX010000003">
    <property type="protein sequence ID" value="MFA9950963.1"/>
    <property type="molecule type" value="Genomic_DNA"/>
</dbReference>
<dbReference type="Proteomes" id="UP001574673">
    <property type="component" value="Unassembled WGS sequence"/>
</dbReference>
<feature type="transmembrane region" description="Helical" evidence="1">
    <location>
        <begin position="16"/>
        <end position="35"/>
    </location>
</feature>
<evidence type="ECO:0000313" key="2">
    <source>
        <dbReference type="EMBL" id="MFA9950963.1"/>
    </source>
</evidence>
<keyword evidence="1" id="KW-0472">Membrane</keyword>
<evidence type="ECO:0000313" key="3">
    <source>
        <dbReference type="Proteomes" id="UP001574673"/>
    </source>
</evidence>
<reference evidence="3" key="1">
    <citation type="submission" date="2024-06" db="EMBL/GenBank/DDBJ databases">
        <title>Radixoralia hellwigii gen. nov., sp nov., isolated from a root canal in the human oral cavity.</title>
        <authorList>
            <person name="Bartsch S."/>
            <person name="Wittmer A."/>
            <person name="Schulz A.-K."/>
            <person name="Neumann-Schaal M."/>
            <person name="Wolf J."/>
            <person name="Gronow S."/>
            <person name="Tennert C."/>
            <person name="Haecker G."/>
            <person name="Cieplik F."/>
            <person name="Al-Ahmad A."/>
        </authorList>
    </citation>
    <scope>NUCLEOTIDE SEQUENCE [LARGE SCALE GENOMIC DNA]</scope>
    <source>
        <strain evidence="3">Wk13</strain>
    </source>
</reference>
<feature type="transmembrane region" description="Helical" evidence="1">
    <location>
        <begin position="47"/>
        <end position="65"/>
    </location>
</feature>
<comment type="caution">
    <text evidence="2">The sequence shown here is derived from an EMBL/GenBank/DDBJ whole genome shotgun (WGS) entry which is preliminary data.</text>
</comment>
<organism evidence="2 3">
    <name type="scientific">Dentiradicibacter hellwigii</name>
    <dbReference type="NCBI Taxonomy" id="3149053"/>
    <lineage>
        <taxon>Bacteria</taxon>
        <taxon>Pseudomonadati</taxon>
        <taxon>Pseudomonadota</taxon>
        <taxon>Betaproteobacteria</taxon>
        <taxon>Rhodocyclales</taxon>
        <taxon>Rhodocyclaceae</taxon>
        <taxon>Dentiradicibacter</taxon>
    </lineage>
</organism>